<organism evidence="4 5">
    <name type="scientific">Mucilaginibacter limnophilus</name>
    <dbReference type="NCBI Taxonomy" id="1932778"/>
    <lineage>
        <taxon>Bacteria</taxon>
        <taxon>Pseudomonadati</taxon>
        <taxon>Bacteroidota</taxon>
        <taxon>Sphingobacteriia</taxon>
        <taxon>Sphingobacteriales</taxon>
        <taxon>Sphingobacteriaceae</taxon>
        <taxon>Mucilaginibacter</taxon>
    </lineage>
</organism>
<proteinExistence type="predicted"/>
<dbReference type="AlphaFoldDB" id="A0A3S2WW17"/>
<dbReference type="PANTHER" id="PTHR39200">
    <property type="entry name" value="HYPOTHETICAL EXPORTED PROTEIN"/>
    <property type="match status" value="1"/>
</dbReference>
<feature type="region of interest" description="Disordered" evidence="1">
    <location>
        <begin position="213"/>
        <end position="239"/>
    </location>
</feature>
<reference evidence="4 5" key="1">
    <citation type="submission" date="2019-01" db="EMBL/GenBank/DDBJ databases">
        <authorList>
            <person name="Chen W.-M."/>
        </authorList>
    </citation>
    <scope>NUCLEOTIDE SEQUENCE [LARGE SCALE GENOMIC DNA]</scope>
    <source>
        <strain evidence="4 5">YBJ-36</strain>
    </source>
</reference>
<keyword evidence="2" id="KW-0732">Signal</keyword>
<evidence type="ECO:0000313" key="4">
    <source>
        <dbReference type="EMBL" id="RVT98024.1"/>
    </source>
</evidence>
<keyword evidence="5" id="KW-1185">Reference proteome</keyword>
<gene>
    <name evidence="4" type="ORF">EOD41_18225</name>
</gene>
<dbReference type="OrthoDB" id="794214at2"/>
<name>A0A3S2WW17_9SPHI</name>
<dbReference type="PANTHER" id="PTHR39200:SF1">
    <property type="entry name" value="AUTO-TRANSPORTER ADHESIN HEAD GIN DOMAIN-CONTAINING PROTEIN-RELATED"/>
    <property type="match status" value="1"/>
</dbReference>
<evidence type="ECO:0000256" key="2">
    <source>
        <dbReference type="SAM" id="SignalP"/>
    </source>
</evidence>
<feature type="compositionally biased region" description="Polar residues" evidence="1">
    <location>
        <begin position="223"/>
        <end position="233"/>
    </location>
</feature>
<dbReference type="PROSITE" id="PS51257">
    <property type="entry name" value="PROKAR_LIPOPROTEIN"/>
    <property type="match status" value="1"/>
</dbReference>
<protein>
    <submittedName>
        <fullName evidence="4">DUF2807 domain-containing protein</fullName>
    </submittedName>
</protein>
<feature type="domain" description="Putative auto-transporter adhesin head GIN" evidence="3">
    <location>
        <begin position="42"/>
        <end position="222"/>
    </location>
</feature>
<comment type="caution">
    <text evidence="4">The sequence shown here is derived from an EMBL/GenBank/DDBJ whole genome shotgun (WGS) entry which is preliminary data.</text>
</comment>
<evidence type="ECO:0000256" key="1">
    <source>
        <dbReference type="SAM" id="MobiDB-lite"/>
    </source>
</evidence>
<dbReference type="RefSeq" id="WP_127707629.1">
    <property type="nucleotide sequence ID" value="NZ_SACK01000010.1"/>
</dbReference>
<dbReference type="Proteomes" id="UP000282759">
    <property type="component" value="Unassembled WGS sequence"/>
</dbReference>
<evidence type="ECO:0000259" key="3">
    <source>
        <dbReference type="Pfam" id="PF10988"/>
    </source>
</evidence>
<evidence type="ECO:0000313" key="5">
    <source>
        <dbReference type="Proteomes" id="UP000282759"/>
    </source>
</evidence>
<accession>A0A3S2WW17</accession>
<dbReference type="InterPro" id="IPR021255">
    <property type="entry name" value="DUF2807"/>
</dbReference>
<dbReference type="EMBL" id="SACK01000010">
    <property type="protein sequence ID" value="RVT98024.1"/>
    <property type="molecule type" value="Genomic_DNA"/>
</dbReference>
<feature type="signal peptide" evidence="2">
    <location>
        <begin position="1"/>
        <end position="25"/>
    </location>
</feature>
<sequence length="239" mass="25095">MKTTTYIILAIAGLTATIFSSCNMACKEGSGKVVTDTRKVDDFTKIDVGGGYKIILKQDSSQTVAVTIDDNLQNLVKTSVSGGVLSIKTKKSLCSTQQAQLVIGVRNLEGIDASGAIELYSDGRLNVKDLDLDFSGSSKADLDLNAANVRTEGSGATELRLKGQAGSHRVELSGSGNIDAFNFVVGDYSIETSGASDCKINVLNSLNVNTSGGSSIEYKGNPKNVTNHESGSSEIKKVE</sequence>
<dbReference type="Pfam" id="PF10988">
    <property type="entry name" value="DUF2807"/>
    <property type="match status" value="1"/>
</dbReference>
<feature type="chain" id="PRO_5018588528" evidence="2">
    <location>
        <begin position="26"/>
        <end position="239"/>
    </location>
</feature>
<dbReference type="Gene3D" id="2.160.20.120">
    <property type="match status" value="1"/>
</dbReference>